<protein>
    <submittedName>
        <fullName evidence="5">Thioredoxin reductase (NADPH)</fullName>
    </submittedName>
</protein>
<keyword evidence="6" id="KW-1185">Reference proteome</keyword>
<dbReference type="Proteomes" id="UP000274843">
    <property type="component" value="Unassembled WGS sequence"/>
</dbReference>
<dbReference type="PRINTS" id="PR00469">
    <property type="entry name" value="PNDRDTASEII"/>
</dbReference>
<dbReference type="SUPFAM" id="SSF51905">
    <property type="entry name" value="FAD/NAD(P)-binding domain"/>
    <property type="match status" value="1"/>
</dbReference>
<dbReference type="PANTHER" id="PTHR48105">
    <property type="entry name" value="THIOREDOXIN REDUCTASE 1-RELATED-RELATED"/>
    <property type="match status" value="1"/>
</dbReference>
<dbReference type="PRINTS" id="PR00368">
    <property type="entry name" value="FADPNR"/>
</dbReference>
<evidence type="ECO:0000256" key="2">
    <source>
        <dbReference type="ARBA" id="ARBA00023002"/>
    </source>
</evidence>
<dbReference type="InterPro" id="IPR050097">
    <property type="entry name" value="Ferredoxin-NADP_redctase_2"/>
</dbReference>
<evidence type="ECO:0000256" key="1">
    <source>
        <dbReference type="ARBA" id="ARBA00022630"/>
    </source>
</evidence>
<dbReference type="Gene3D" id="3.50.50.60">
    <property type="entry name" value="FAD/NAD(P)-binding domain"/>
    <property type="match status" value="2"/>
</dbReference>
<dbReference type="SUPFAM" id="SSF52172">
    <property type="entry name" value="CheY-like"/>
    <property type="match status" value="1"/>
</dbReference>
<dbReference type="Gene3D" id="3.40.50.2300">
    <property type="match status" value="1"/>
</dbReference>
<dbReference type="EMBL" id="RKHY01000001">
    <property type="protein sequence ID" value="ROS44571.1"/>
    <property type="molecule type" value="Genomic_DNA"/>
</dbReference>
<dbReference type="GO" id="GO:0004791">
    <property type="term" value="F:thioredoxin-disulfide reductase (NADPH) activity"/>
    <property type="evidence" value="ECO:0007669"/>
    <property type="project" value="UniProtKB-EC"/>
</dbReference>
<keyword evidence="1" id="KW-0285">Flavoprotein</keyword>
<name>A0A3N2H6L9_9PSEU</name>
<dbReference type="Pfam" id="PF07992">
    <property type="entry name" value="Pyr_redox_2"/>
    <property type="match status" value="1"/>
</dbReference>
<dbReference type="InterPro" id="IPR036188">
    <property type="entry name" value="FAD/NAD-bd_sf"/>
</dbReference>
<organism evidence="5 6">
    <name type="scientific">Amycolatopsis thermoflava</name>
    <dbReference type="NCBI Taxonomy" id="84480"/>
    <lineage>
        <taxon>Bacteria</taxon>
        <taxon>Bacillati</taxon>
        <taxon>Actinomycetota</taxon>
        <taxon>Actinomycetes</taxon>
        <taxon>Pseudonocardiales</taxon>
        <taxon>Pseudonocardiaceae</taxon>
        <taxon>Amycolatopsis</taxon>
        <taxon>Amycolatopsis methanolica group</taxon>
    </lineage>
</organism>
<reference evidence="5 6" key="1">
    <citation type="submission" date="2018-11" db="EMBL/GenBank/DDBJ databases">
        <title>Sequencing the genomes of 1000 actinobacteria strains.</title>
        <authorList>
            <person name="Klenk H.-P."/>
        </authorList>
    </citation>
    <scope>NUCLEOTIDE SEQUENCE [LARGE SCALE GENOMIC DNA]</scope>
    <source>
        <strain evidence="5 6">DSM 44348</strain>
    </source>
</reference>
<gene>
    <name evidence="5" type="ORF">EDD35_7016</name>
</gene>
<dbReference type="InterPro" id="IPR011006">
    <property type="entry name" value="CheY-like_superfamily"/>
</dbReference>
<accession>A0A3N2H6L9</accession>
<proteinExistence type="predicted"/>
<evidence type="ECO:0000256" key="3">
    <source>
        <dbReference type="ARBA" id="ARBA00048132"/>
    </source>
</evidence>
<comment type="caution">
    <text evidence="5">The sequence shown here is derived from an EMBL/GenBank/DDBJ whole genome shotgun (WGS) entry which is preliminary data.</text>
</comment>
<dbReference type="GeneID" id="301848257"/>
<comment type="catalytic activity">
    <reaction evidence="3">
        <text>[thioredoxin]-dithiol + NADP(+) = [thioredoxin]-disulfide + NADPH + H(+)</text>
        <dbReference type="Rhea" id="RHEA:20345"/>
        <dbReference type="Rhea" id="RHEA-COMP:10698"/>
        <dbReference type="Rhea" id="RHEA-COMP:10700"/>
        <dbReference type="ChEBI" id="CHEBI:15378"/>
        <dbReference type="ChEBI" id="CHEBI:29950"/>
        <dbReference type="ChEBI" id="CHEBI:50058"/>
        <dbReference type="ChEBI" id="CHEBI:57783"/>
        <dbReference type="ChEBI" id="CHEBI:58349"/>
        <dbReference type="EC" id="1.8.1.9"/>
    </reaction>
</comment>
<evidence type="ECO:0000313" key="6">
    <source>
        <dbReference type="Proteomes" id="UP000274843"/>
    </source>
</evidence>
<feature type="domain" description="FAD/NAD(P)-binding" evidence="4">
    <location>
        <begin position="232"/>
        <end position="538"/>
    </location>
</feature>
<evidence type="ECO:0000313" key="5">
    <source>
        <dbReference type="EMBL" id="ROS44571.1"/>
    </source>
</evidence>
<evidence type="ECO:0000259" key="4">
    <source>
        <dbReference type="Pfam" id="PF07992"/>
    </source>
</evidence>
<keyword evidence="2" id="KW-0560">Oxidoreductase</keyword>
<dbReference type="InterPro" id="IPR023753">
    <property type="entry name" value="FAD/NAD-binding_dom"/>
</dbReference>
<dbReference type="AlphaFoldDB" id="A0A3N2H6L9"/>
<dbReference type="RefSeq" id="WP_123686527.1">
    <property type="nucleotide sequence ID" value="NZ_RKHY01000001.1"/>
</dbReference>
<sequence>MSGAVLVAVDGNADVLGDVERELRERYARHYRIVCLSSPQKALAVLEELAGAGDEVALVLAGQWLPGMTGSELLDRTRRLHPHAKRGLLIAWGDWGDRETGEAIYTSIARGLIDHYVLRPMATPDEAFHQAISSSLLDWAESRRTSPYTIHVIGETWSGRAYELRQALGRCAIPHSFCLADSDEGRARLATVGDGIRLPVVLFPDGTVLTDPSNTELALASGSPVSPERMEFDLVIVGAGPAGLSAAVYGASEGFSTLVVDEGGLGGQATSSSLIRNYLGFPRGVSGRRLAQHAYDQAWVFGAKFAFMRQARAVERAGGELVVTLSGDARVRTRAVLLATGASYHQLGVPALEALSGAGVFYGPPSSEAPAMTGRDVYVLGGGNSAGQAALYLARYARSVTLVVRASSLDAGMSQYLTREIAATPGLEVRTGTEIVGGGGDGRLDHLVLRDRATGDEETTGADGLFIMIGARPHTRWLPPEIDRDDQGFVLTGSDLRDGTWPLQRNPLLLETSMPGVFAAGDARHGSGKRVASAVGEGSVAIQLLHRLFAANAQQPRGRAQETRPAPAT</sequence>